<name>A0A447GBK5_9MYCO</name>
<keyword evidence="3" id="KW-0378">Hydrolase</keyword>
<dbReference type="GO" id="GO:0046047">
    <property type="term" value="P:TTP catabolic process"/>
    <property type="evidence" value="ECO:0007669"/>
    <property type="project" value="TreeGrafter"/>
</dbReference>
<organism evidence="3 4">
    <name type="scientific">Mycobacterium basiliense</name>
    <dbReference type="NCBI Taxonomy" id="2094119"/>
    <lineage>
        <taxon>Bacteria</taxon>
        <taxon>Bacillati</taxon>
        <taxon>Actinomycetota</taxon>
        <taxon>Actinomycetes</taxon>
        <taxon>Mycobacteriales</taxon>
        <taxon>Mycobacteriaceae</taxon>
        <taxon>Mycobacterium</taxon>
    </lineage>
</organism>
<dbReference type="InterPro" id="IPR004518">
    <property type="entry name" value="MazG-like_dom"/>
</dbReference>
<feature type="domain" description="NTP pyrophosphohydrolase MazG-like" evidence="2">
    <location>
        <begin position="107"/>
        <end position="178"/>
    </location>
</feature>
<sequence length="339" mass="36953">MTVVLVDPRHPSLVPMEAIKLLRDEVQYTEELPAAVARLLPAGRPVHSGNDATVLLSSDPTHPAVTARLAAGDRLISAPHPRCGQRLLNAVAVIDQLRTAGRWEAEQTNDSFRRYLLTETYALLDAISSGDSDQMREELANLLLHVLFHARIAEDSLRPPFTIDDVADALMRKLGNRRAGVLAGESLSFEEQLGQWVKGKTAEKPRSSVMQGLFHHQPALALAQKVIERAGRAGLPMDLIPATITSIVMSPDVDAESQLRTAVLEFMDTVRRIEGAINASRHRPDDTQGRTPLGAITEQEWRAFWPSAGAGPGDTADHPSEHGRDEERGGAGPSPAQRQ</sequence>
<dbReference type="CDD" id="cd11528">
    <property type="entry name" value="NTP-PPase_MazG_Nterm"/>
    <property type="match status" value="1"/>
</dbReference>
<dbReference type="KEGG" id="mbai:MB901379_01385"/>
<dbReference type="GO" id="GO:0046076">
    <property type="term" value="P:dTTP catabolic process"/>
    <property type="evidence" value="ECO:0007669"/>
    <property type="project" value="TreeGrafter"/>
</dbReference>
<dbReference type="OrthoDB" id="9808939at2"/>
<dbReference type="RefSeq" id="WP_158015900.1">
    <property type="nucleotide sequence ID" value="NZ_CBCSKE010000068.1"/>
</dbReference>
<evidence type="ECO:0000313" key="3">
    <source>
        <dbReference type="EMBL" id="VDM87835.1"/>
    </source>
</evidence>
<dbReference type="GO" id="GO:0046052">
    <property type="term" value="P:UTP catabolic process"/>
    <property type="evidence" value="ECO:0007669"/>
    <property type="project" value="TreeGrafter"/>
</dbReference>
<dbReference type="GO" id="GO:0006203">
    <property type="term" value="P:dGTP catabolic process"/>
    <property type="evidence" value="ECO:0007669"/>
    <property type="project" value="TreeGrafter"/>
</dbReference>
<proteinExistence type="predicted"/>
<protein>
    <submittedName>
        <fullName evidence="3">Nucleoside triphosphate pyrophosphohydrolase</fullName>
        <ecNumber evidence="3">3.6.1.8</ecNumber>
    </submittedName>
</protein>
<dbReference type="Proteomes" id="UP000269998">
    <property type="component" value="Chromosome"/>
</dbReference>
<keyword evidence="4" id="KW-1185">Reference proteome</keyword>
<feature type="region of interest" description="Disordered" evidence="1">
    <location>
        <begin position="277"/>
        <end position="339"/>
    </location>
</feature>
<dbReference type="EC" id="3.6.1.8" evidence="3"/>
<reference evidence="4" key="1">
    <citation type="submission" date="2018-02" db="EMBL/GenBank/DDBJ databases">
        <authorList>
            <person name="Seth-Smith MB H."/>
            <person name="Seth-Smith H."/>
        </authorList>
    </citation>
    <scope>NUCLEOTIDE SEQUENCE [LARGE SCALE GENOMIC DNA]</scope>
</reference>
<dbReference type="NCBIfam" id="NF008987">
    <property type="entry name" value="PRK12334.1-1"/>
    <property type="match status" value="1"/>
</dbReference>
<evidence type="ECO:0000256" key="1">
    <source>
        <dbReference type="SAM" id="MobiDB-lite"/>
    </source>
</evidence>
<accession>A0A447GBK5</accession>
<dbReference type="EMBL" id="LR130759">
    <property type="protein sequence ID" value="VDM87835.1"/>
    <property type="molecule type" value="Genomic_DNA"/>
</dbReference>
<dbReference type="GO" id="GO:0046081">
    <property type="term" value="P:dUTP catabolic process"/>
    <property type="evidence" value="ECO:0007669"/>
    <property type="project" value="TreeGrafter"/>
</dbReference>
<dbReference type="InterPro" id="IPR011551">
    <property type="entry name" value="NTP_PyrPHydrolase_MazG"/>
</dbReference>
<dbReference type="Gene3D" id="1.10.287.1080">
    <property type="entry name" value="MazG-like"/>
    <property type="match status" value="1"/>
</dbReference>
<evidence type="ECO:0000313" key="4">
    <source>
        <dbReference type="Proteomes" id="UP000269998"/>
    </source>
</evidence>
<dbReference type="GO" id="GO:0046061">
    <property type="term" value="P:dATP catabolic process"/>
    <property type="evidence" value="ECO:0007669"/>
    <property type="project" value="TreeGrafter"/>
</dbReference>
<dbReference type="GO" id="GO:0047693">
    <property type="term" value="F:ATP diphosphatase activity"/>
    <property type="evidence" value="ECO:0007669"/>
    <property type="project" value="UniProtKB-EC"/>
</dbReference>
<feature type="compositionally biased region" description="Basic and acidic residues" evidence="1">
    <location>
        <begin position="315"/>
        <end position="329"/>
    </location>
</feature>
<dbReference type="AlphaFoldDB" id="A0A447GBK5"/>
<evidence type="ECO:0000259" key="2">
    <source>
        <dbReference type="Pfam" id="PF03819"/>
    </source>
</evidence>
<dbReference type="PANTHER" id="PTHR30522:SF0">
    <property type="entry name" value="NUCLEOSIDE TRIPHOSPHATE PYROPHOSPHOHYDROLASE"/>
    <property type="match status" value="1"/>
</dbReference>
<dbReference type="SUPFAM" id="SSF101386">
    <property type="entry name" value="all-alpha NTP pyrophosphatases"/>
    <property type="match status" value="1"/>
</dbReference>
<gene>
    <name evidence="3" type="primary">mazG_1</name>
    <name evidence="3" type="ORF">MB901379_01385</name>
</gene>
<dbReference type="Pfam" id="PF03819">
    <property type="entry name" value="MazG"/>
    <property type="match status" value="1"/>
</dbReference>
<dbReference type="PANTHER" id="PTHR30522">
    <property type="entry name" value="NUCLEOSIDE TRIPHOSPHATE PYROPHOSPHOHYDROLASE"/>
    <property type="match status" value="1"/>
</dbReference>
<dbReference type="InterPro" id="IPR048015">
    <property type="entry name" value="NTP-PPase_MazG-like_N"/>
</dbReference>